<gene>
    <name evidence="2" type="ORF">EgrG_002032200</name>
</gene>
<reference evidence="2" key="2">
    <citation type="submission" date="2014-06" db="EMBL/GenBank/DDBJ databases">
        <authorList>
            <person name="Aslett M."/>
        </authorList>
    </citation>
    <scope>NUCLEOTIDE SEQUENCE</scope>
</reference>
<dbReference type="AlphaFoldDB" id="A0A068WRT5"/>
<protein>
    <submittedName>
        <fullName evidence="2 4">Uncharacterized protein</fullName>
    </submittedName>
</protein>
<feature type="compositionally biased region" description="Polar residues" evidence="1">
    <location>
        <begin position="11"/>
        <end position="25"/>
    </location>
</feature>
<organism evidence="2">
    <name type="scientific">Echinococcus granulosus</name>
    <name type="common">Hydatid tapeworm</name>
    <dbReference type="NCBI Taxonomy" id="6210"/>
    <lineage>
        <taxon>Eukaryota</taxon>
        <taxon>Metazoa</taxon>
        <taxon>Spiralia</taxon>
        <taxon>Lophotrochozoa</taxon>
        <taxon>Platyhelminthes</taxon>
        <taxon>Cestoda</taxon>
        <taxon>Eucestoda</taxon>
        <taxon>Cyclophyllidea</taxon>
        <taxon>Taeniidae</taxon>
        <taxon>Echinococcus</taxon>
        <taxon>Echinococcus granulosus group</taxon>
    </lineage>
</organism>
<reference evidence="2 3" key="1">
    <citation type="journal article" date="2013" name="Nature">
        <title>The genomes of four tapeworm species reveal adaptations to parasitism.</title>
        <authorList>
            <person name="Tsai I.J."/>
            <person name="Zarowiecki M."/>
            <person name="Holroyd N."/>
            <person name="Garciarrubio A."/>
            <person name="Sanchez-Flores A."/>
            <person name="Brooks K.L."/>
            <person name="Tracey A."/>
            <person name="Bobes R.J."/>
            <person name="Fragoso G."/>
            <person name="Sciutto E."/>
            <person name="Aslett M."/>
            <person name="Beasley H."/>
            <person name="Bennett H.M."/>
            <person name="Cai J."/>
            <person name="Camicia F."/>
            <person name="Clark R."/>
            <person name="Cucher M."/>
            <person name="De Silva N."/>
            <person name="Day T.A."/>
            <person name="Deplazes P."/>
            <person name="Estrada K."/>
            <person name="Fernandez C."/>
            <person name="Holland P.W."/>
            <person name="Hou J."/>
            <person name="Hu S."/>
            <person name="Huckvale T."/>
            <person name="Hung S.S."/>
            <person name="Kamenetzky L."/>
            <person name="Keane J.A."/>
            <person name="Kiss F."/>
            <person name="Koziol U."/>
            <person name="Lambert O."/>
            <person name="Liu K."/>
            <person name="Luo X."/>
            <person name="Luo Y."/>
            <person name="Macchiaroli N."/>
            <person name="Nichol S."/>
            <person name="Paps J."/>
            <person name="Parkinson J."/>
            <person name="Pouchkina-Stantcheva N."/>
            <person name="Riddiford N."/>
            <person name="Rosenzvit M."/>
            <person name="Salinas G."/>
            <person name="Wasmuth J.D."/>
            <person name="Zamanian M."/>
            <person name="Zheng Y."/>
            <person name="Cai X."/>
            <person name="Soberon X."/>
            <person name="Olson P.D."/>
            <person name="Laclette J.P."/>
            <person name="Brehm K."/>
            <person name="Berriman M."/>
            <person name="Garciarrubio A."/>
            <person name="Bobes R.J."/>
            <person name="Fragoso G."/>
            <person name="Sanchez-Flores A."/>
            <person name="Estrada K."/>
            <person name="Cevallos M.A."/>
            <person name="Morett E."/>
            <person name="Gonzalez V."/>
            <person name="Portillo T."/>
            <person name="Ochoa-Leyva A."/>
            <person name="Jose M.V."/>
            <person name="Sciutto E."/>
            <person name="Landa A."/>
            <person name="Jimenez L."/>
            <person name="Valdes V."/>
            <person name="Carrero J.C."/>
            <person name="Larralde C."/>
            <person name="Morales-Montor J."/>
            <person name="Limon-Lason J."/>
            <person name="Soberon X."/>
            <person name="Laclette J.P."/>
        </authorList>
    </citation>
    <scope>NUCLEOTIDE SEQUENCE [LARGE SCALE GENOMIC DNA]</scope>
</reference>
<sequence length="86" mass="9084">MGETKSAKCVASSQDANQLNRTASSPHHAPPLDKVALVGGWIGSQSIAFSPPPHNSCLLTEQGPADNATRGSEVCKEQVIKKMKNE</sequence>
<proteinExistence type="predicted"/>
<feature type="region of interest" description="Disordered" evidence="1">
    <location>
        <begin position="1"/>
        <end position="31"/>
    </location>
</feature>
<evidence type="ECO:0000256" key="1">
    <source>
        <dbReference type="SAM" id="MobiDB-lite"/>
    </source>
</evidence>
<dbReference type="EMBL" id="LK028587">
    <property type="protein sequence ID" value="CDS22526.1"/>
    <property type="molecule type" value="Genomic_DNA"/>
</dbReference>
<evidence type="ECO:0000313" key="4">
    <source>
        <dbReference type="WBParaSite" id="EgrG_002032200"/>
    </source>
</evidence>
<evidence type="ECO:0000313" key="2">
    <source>
        <dbReference type="EMBL" id="CDS22526.1"/>
    </source>
</evidence>
<dbReference type="Proteomes" id="UP000492820">
    <property type="component" value="Unassembled WGS sequence"/>
</dbReference>
<evidence type="ECO:0000313" key="3">
    <source>
        <dbReference type="Proteomes" id="UP000492820"/>
    </source>
</evidence>
<reference evidence="4" key="3">
    <citation type="submission" date="2020-10" db="UniProtKB">
        <authorList>
            <consortium name="WormBaseParasite"/>
        </authorList>
    </citation>
    <scope>IDENTIFICATION</scope>
</reference>
<name>A0A068WRT5_ECHGR</name>
<dbReference type="WBParaSite" id="EgrG_002032200">
    <property type="protein sequence ID" value="EgrG_002032200"/>
    <property type="gene ID" value="EgrG_002032200"/>
</dbReference>
<accession>A0A068WRT5</accession>